<proteinExistence type="predicted"/>
<dbReference type="EMBL" id="CP000390">
    <property type="protein sequence ID" value="ABG61654.1"/>
    <property type="molecule type" value="Genomic_DNA"/>
</dbReference>
<reference evidence="1" key="1">
    <citation type="submission" date="2006-06" db="EMBL/GenBank/DDBJ databases">
        <title>Complete sequence of chromosome of Chelativorans sp. BNC1.</title>
        <authorList>
            <consortium name="US DOE Joint Genome Institute"/>
            <person name="Copeland A."/>
            <person name="Lucas S."/>
            <person name="Lapidus A."/>
            <person name="Barry K."/>
            <person name="Detter J.C."/>
            <person name="Glavina del Rio T."/>
            <person name="Hammon N."/>
            <person name="Israni S."/>
            <person name="Dalin E."/>
            <person name="Tice H."/>
            <person name="Pitluck S."/>
            <person name="Chertkov O."/>
            <person name="Brettin T."/>
            <person name="Bruce D."/>
            <person name="Han C."/>
            <person name="Tapia R."/>
            <person name="Gilna P."/>
            <person name="Schmutz J."/>
            <person name="Larimer F."/>
            <person name="Land M."/>
            <person name="Hauser L."/>
            <person name="Kyrpides N."/>
            <person name="Mikhailova N."/>
            <person name="Richardson P."/>
        </authorList>
    </citation>
    <scope>NUCLEOTIDE SEQUENCE</scope>
    <source>
        <strain evidence="1">BNC1</strain>
    </source>
</reference>
<dbReference type="AlphaFoldDB" id="Q11LS1"/>
<name>Q11LS1_CHESB</name>
<sequence>MSETIPEDVMKAARKAANFALAGLPLGASVDAAREVVETSAGYIARAIMAERERFTDALREADRHAVKVEGLLDGHIAWEEERPPIACIEAVKNYLDREWISKGCETEHAFGCASCQAVFLKKQLDSLIDRSED</sequence>
<gene>
    <name evidence="1" type="ordered locus">Meso_0250</name>
</gene>
<evidence type="ECO:0000313" key="1">
    <source>
        <dbReference type="EMBL" id="ABG61654.1"/>
    </source>
</evidence>
<protein>
    <submittedName>
        <fullName evidence="1">Uncharacterized protein</fullName>
    </submittedName>
</protein>
<dbReference type="KEGG" id="mes:Meso_0250"/>
<organism evidence="1">
    <name type="scientific">Chelativorans sp. (strain BNC1)</name>
    <dbReference type="NCBI Taxonomy" id="266779"/>
    <lineage>
        <taxon>Bacteria</taxon>
        <taxon>Pseudomonadati</taxon>
        <taxon>Pseudomonadota</taxon>
        <taxon>Alphaproteobacteria</taxon>
        <taxon>Hyphomicrobiales</taxon>
        <taxon>Phyllobacteriaceae</taxon>
        <taxon>Chelativorans</taxon>
    </lineage>
</organism>
<accession>Q11LS1</accession>
<dbReference type="HOGENOM" id="CLU_1892440_0_0_5"/>